<dbReference type="CDD" id="cd04056">
    <property type="entry name" value="Peptidases_S53"/>
    <property type="match status" value="1"/>
</dbReference>
<organism evidence="10 11">
    <name type="scientific">Metallosphaera hakonensis JCM 8857 = DSM 7519</name>
    <dbReference type="NCBI Taxonomy" id="1293036"/>
    <lineage>
        <taxon>Archaea</taxon>
        <taxon>Thermoproteota</taxon>
        <taxon>Thermoprotei</taxon>
        <taxon>Sulfolobales</taxon>
        <taxon>Sulfolobaceae</taxon>
        <taxon>Metallosphaera</taxon>
    </lineage>
</organism>
<keyword evidence="7" id="KW-0865">Zymogen</keyword>
<dbReference type="PROSITE" id="PS51695">
    <property type="entry name" value="SEDOLISIN"/>
    <property type="match status" value="1"/>
</dbReference>
<dbReference type="STRING" id="1293036.GCA_001315825_02235"/>
<keyword evidence="3" id="KW-0479">Metal-binding</keyword>
<keyword evidence="4" id="KW-0378">Hydrolase</keyword>
<dbReference type="InterPro" id="IPR050819">
    <property type="entry name" value="Tripeptidyl-peptidase_I"/>
</dbReference>
<evidence type="ECO:0000256" key="3">
    <source>
        <dbReference type="ARBA" id="ARBA00022723"/>
    </source>
</evidence>
<name>A0A2U9IX39_9CREN</name>
<dbReference type="InterPro" id="IPR017001">
    <property type="entry name" value="Pept_S53_physarolisin-II_arc"/>
</dbReference>
<dbReference type="Gene3D" id="3.40.50.200">
    <property type="entry name" value="Peptidase S8/S53 domain"/>
    <property type="match status" value="1"/>
</dbReference>
<dbReference type="InterPro" id="IPR036852">
    <property type="entry name" value="Peptidase_S8/S53_dom_sf"/>
</dbReference>
<evidence type="ECO:0000313" key="10">
    <source>
        <dbReference type="EMBL" id="AWS00456.1"/>
    </source>
</evidence>
<sequence>MLLLLFVFSVIIPSMLTNVNSTKAQSEVIPMRLTGYRETSLPGNTEVLASIYIPLRNVNLLYSYAEQVTNPGSPIYHKFLSPSQVASMFYPVTEFSSVMSYLIAHHVKIVFTAADSVIVVKGTASQLSQVLGIHYLLMSNGTTQYYTAIGTPKISGIVISSNVSAIFFSHPTTLFTQADVEKLMNTLEQPNQTFPIEGYKLTDLHGVYNVSSLLARGVNGTNYTVGILDFYGDPYIQQQLAYFDKIYQIPAPPNFTVVPIGPYNPNLGITTGWAGEISLDVESAHAMAPGANIVLYIANPNLPLSSVIAQIVSQDRVDTLSQSFSIPDEFFPGFSGPTFYECVVLSDQYYAMGSAEGITFLASSGDGGGSGYSAGPLGTVGYPATSPFVTAMGGTTTYLTFDGFSFNVTAWSNYGFVPPNVNFGGSSGGISQVEPKPYYQWDLTTPRTYPNGREIPDISANADVYPGIFIVCPGNVTEISGGTSEASPLTAGLLTLVMQYDHSRLGNINPDLYYLSKVDPAVFYPITFGYNIPWTASQGYNLVTGLGQLNVGNLATAMKKIPSSLSVMVNVSNTTVIPGQRITVEANVTLNGTPVTAGQFQVTLEGVNGNLTTVPLSYQNGEWTTSLTIPGNDSGVTYLTVWGTSGGISGYGMTELFSGYFVQFLSPVPYSTSWTGSGITIVANATTPSGSLSPEPTLQVDVYSYNITDNSYTLVNETILNYTPSVDAWVGSLIGDLPAGPLLLQVVNGFGYDAIFNGIGMSSMFILPPTVAEPGTVYPGQDIIVLGSLTPPNNLPSTTSLNLATGSNMTAELWNGSVISSATIPFSPAGEYLGYLKVPNKLSPGLYTVLLFSSYDSYTLNETIPGFYYGQIYVGSEVTAPLNFSSHYVLQGSTLYIYSNVTSQGKVVKYGMFSATVFPNILSDQYSAISTVLEVPLWYNSSIGLWVGNVTLPSTLSLGNLTYLGNSYFAEPFKVLVTGVSAYGGETSTNISHAGEIYVEPITLIKNDPSYSVIQTYDTAFLNDTIHVNGNMANDVFLGNDTIVDSNVVITSSNVTGTLVIENSHVTLVDAQVNRLILVNSSVKLVSSYVESIVETSSLISPILSRLINVYPEYPVIQIGVQPYQNLTGNVSIPITVAGSDVTNVTVELDGSPIATFQGNGTHTVSIDTEKYSDGTHDLTVIVGQSDGLSTSFAAKLVFENQLQSVSQKVNALNSTLPSTQGTAKTGEYLSIVGIVLALVAIVISLIRRR</sequence>
<dbReference type="EMBL" id="CP029287">
    <property type="protein sequence ID" value="AWS00456.1"/>
    <property type="molecule type" value="Genomic_DNA"/>
</dbReference>
<dbReference type="OrthoDB" id="56693at2157"/>
<dbReference type="Pfam" id="PF09286">
    <property type="entry name" value="Pro-kuma_activ"/>
    <property type="match status" value="1"/>
</dbReference>
<evidence type="ECO:0000256" key="1">
    <source>
        <dbReference type="ARBA" id="ARBA00001913"/>
    </source>
</evidence>
<accession>A0A2U9IX39</accession>
<keyword evidence="11" id="KW-1185">Reference proteome</keyword>
<protein>
    <submittedName>
        <fullName evidence="10">Peptidase S8</fullName>
    </submittedName>
</protein>
<dbReference type="InterPro" id="IPR015366">
    <property type="entry name" value="S53_propep"/>
</dbReference>
<evidence type="ECO:0000256" key="5">
    <source>
        <dbReference type="ARBA" id="ARBA00022825"/>
    </source>
</evidence>
<dbReference type="AlphaFoldDB" id="A0A2U9IX39"/>
<dbReference type="SUPFAM" id="SSF52743">
    <property type="entry name" value="Subtilisin-like"/>
    <property type="match status" value="1"/>
</dbReference>
<evidence type="ECO:0000256" key="2">
    <source>
        <dbReference type="ARBA" id="ARBA00022670"/>
    </source>
</evidence>
<evidence type="ECO:0000313" key="11">
    <source>
        <dbReference type="Proteomes" id="UP000247586"/>
    </source>
</evidence>
<dbReference type="PANTHER" id="PTHR14218">
    <property type="entry name" value="PROTEASE S8 TRIPEPTIDYL PEPTIDASE I CLN2"/>
    <property type="match status" value="1"/>
</dbReference>
<dbReference type="PANTHER" id="PTHR14218:SF15">
    <property type="entry name" value="TRIPEPTIDYL-PEPTIDASE 1"/>
    <property type="match status" value="1"/>
</dbReference>
<evidence type="ECO:0000259" key="9">
    <source>
        <dbReference type="PROSITE" id="PS51695"/>
    </source>
</evidence>
<gene>
    <name evidence="10" type="ORF">DFR87_00210</name>
</gene>
<dbReference type="SUPFAM" id="SSF54897">
    <property type="entry name" value="Protease propeptides/inhibitors"/>
    <property type="match status" value="1"/>
</dbReference>
<evidence type="ECO:0000256" key="4">
    <source>
        <dbReference type="ARBA" id="ARBA00022801"/>
    </source>
</evidence>
<dbReference type="PROSITE" id="PS00138">
    <property type="entry name" value="SUBTILASE_SER"/>
    <property type="match status" value="1"/>
</dbReference>
<dbReference type="KEGG" id="mhk:DFR87_00210"/>
<dbReference type="InterPro" id="IPR023828">
    <property type="entry name" value="Peptidase_S8_Ser-AS"/>
</dbReference>
<proteinExistence type="predicted"/>
<dbReference type="Pfam" id="PF00082">
    <property type="entry name" value="Peptidase_S8"/>
    <property type="match status" value="1"/>
</dbReference>
<dbReference type="InterPro" id="IPR000209">
    <property type="entry name" value="Peptidase_S8/S53_dom"/>
</dbReference>
<keyword evidence="8" id="KW-1133">Transmembrane helix</keyword>
<comment type="cofactor">
    <cofactor evidence="1">
        <name>Ca(2+)</name>
        <dbReference type="ChEBI" id="CHEBI:29108"/>
    </cofactor>
</comment>
<dbReference type="GO" id="GO:0006508">
    <property type="term" value="P:proteolysis"/>
    <property type="evidence" value="ECO:0007669"/>
    <property type="project" value="UniProtKB-KW"/>
</dbReference>
<keyword evidence="8" id="KW-0472">Membrane</keyword>
<dbReference type="CDD" id="cd11377">
    <property type="entry name" value="Pro-peptidase_S53"/>
    <property type="match status" value="1"/>
</dbReference>
<dbReference type="GO" id="GO:0008240">
    <property type="term" value="F:tripeptidyl-peptidase activity"/>
    <property type="evidence" value="ECO:0007669"/>
    <property type="project" value="TreeGrafter"/>
</dbReference>
<dbReference type="SMART" id="SM00944">
    <property type="entry name" value="Pro-kuma_activ"/>
    <property type="match status" value="1"/>
</dbReference>
<keyword evidence="8" id="KW-0812">Transmembrane</keyword>
<dbReference type="GO" id="GO:0004252">
    <property type="term" value="F:serine-type endopeptidase activity"/>
    <property type="evidence" value="ECO:0007669"/>
    <property type="project" value="InterPro"/>
</dbReference>
<evidence type="ECO:0000256" key="6">
    <source>
        <dbReference type="ARBA" id="ARBA00022837"/>
    </source>
</evidence>
<evidence type="ECO:0000256" key="7">
    <source>
        <dbReference type="ARBA" id="ARBA00023145"/>
    </source>
</evidence>
<dbReference type="Proteomes" id="UP000247586">
    <property type="component" value="Chromosome"/>
</dbReference>
<keyword evidence="6" id="KW-0106">Calcium</keyword>
<keyword evidence="5" id="KW-0720">Serine protease</keyword>
<dbReference type="InterPro" id="IPR030400">
    <property type="entry name" value="Sedolisin_dom"/>
</dbReference>
<feature type="domain" description="Peptidase S53" evidence="9">
    <location>
        <begin position="195"/>
        <end position="561"/>
    </location>
</feature>
<dbReference type="GO" id="GO:0046872">
    <property type="term" value="F:metal ion binding"/>
    <property type="evidence" value="ECO:0007669"/>
    <property type="project" value="UniProtKB-KW"/>
</dbReference>
<dbReference type="PIRSF" id="PIRSF032623">
    <property type="entry name" value="Peptidase_SSO2181_prd"/>
    <property type="match status" value="1"/>
</dbReference>
<reference evidence="10" key="1">
    <citation type="submission" date="2018-05" db="EMBL/GenBank/DDBJ databases">
        <title>Complete Genome Sequences of Extremely Thermoacidophilic, Metal-Mobilizing Type-Strain Members of the Archaeal Family Sulfolobaceae: Acidianus brierleyi DSM-1651T, Acidianus sulfidivorans DSM-18786T, Metallosphaera hakonensis DSM-7519T, and Metallosphaera prunae DSM-10039T.</title>
        <authorList>
            <person name="Counts J.A."/>
            <person name="Kelly R.M."/>
        </authorList>
    </citation>
    <scope>NUCLEOTIDE SEQUENCE [LARGE SCALE GENOMIC DNA]</scope>
    <source>
        <strain evidence="10">HO1-1</strain>
    </source>
</reference>
<evidence type="ECO:0000256" key="8">
    <source>
        <dbReference type="SAM" id="Phobius"/>
    </source>
</evidence>
<keyword evidence="2" id="KW-0645">Protease</keyword>
<feature type="transmembrane region" description="Helical" evidence="8">
    <location>
        <begin position="1229"/>
        <end position="1247"/>
    </location>
</feature>